<keyword evidence="3" id="KW-1185">Reference proteome</keyword>
<sequence>MTRSAVSPQSPQVAKKIFRANAKAQGLTFRAAAEARDLLPKTKDPIAPGMGRRSHASMAQTYWNGRAFVMSGDNTVDSPHCTEGPDCDVCAFEYMPPYVSDDRGQEPTSHILESLFDIAKPAKAKGVAKDFEIVESVRRVIAVDDEEWPGDWEDEVQDDFDWEEWEEAYEEGKPASETETSYSAVVKGKATPKR</sequence>
<name>A0A9P3PP64_LYOSH</name>
<evidence type="ECO:0000313" key="3">
    <source>
        <dbReference type="Proteomes" id="UP001063166"/>
    </source>
</evidence>
<dbReference type="EMBL" id="BRPK01000007">
    <property type="protein sequence ID" value="GLB39508.1"/>
    <property type="molecule type" value="Genomic_DNA"/>
</dbReference>
<reference evidence="2" key="1">
    <citation type="submission" date="2022-07" db="EMBL/GenBank/DDBJ databases">
        <title>The genome of Lyophyllum shimeji provides insight into the initial evolution of ectomycorrhizal fungal genome.</title>
        <authorList>
            <person name="Kobayashi Y."/>
            <person name="Shibata T."/>
            <person name="Hirakawa H."/>
            <person name="Shigenobu S."/>
            <person name="Nishiyama T."/>
            <person name="Yamada A."/>
            <person name="Hasebe M."/>
            <person name="Kawaguchi M."/>
        </authorList>
    </citation>
    <scope>NUCLEOTIDE SEQUENCE</scope>
    <source>
        <strain evidence="2">AT787</strain>
    </source>
</reference>
<dbReference type="AlphaFoldDB" id="A0A9P3PP64"/>
<protein>
    <submittedName>
        <fullName evidence="2">Uncharacterized protein</fullName>
    </submittedName>
</protein>
<dbReference type="OrthoDB" id="2739946at2759"/>
<comment type="caution">
    <text evidence="2">The sequence shown here is derived from an EMBL/GenBank/DDBJ whole genome shotgun (WGS) entry which is preliminary data.</text>
</comment>
<accession>A0A9P3PP64</accession>
<evidence type="ECO:0000313" key="2">
    <source>
        <dbReference type="EMBL" id="GLB39508.1"/>
    </source>
</evidence>
<evidence type="ECO:0000256" key="1">
    <source>
        <dbReference type="SAM" id="MobiDB-lite"/>
    </source>
</evidence>
<dbReference type="Proteomes" id="UP001063166">
    <property type="component" value="Unassembled WGS sequence"/>
</dbReference>
<proteinExistence type="predicted"/>
<organism evidence="2 3">
    <name type="scientific">Lyophyllum shimeji</name>
    <name type="common">Hon-shimeji</name>
    <name type="synonym">Tricholoma shimeji</name>
    <dbReference type="NCBI Taxonomy" id="47721"/>
    <lineage>
        <taxon>Eukaryota</taxon>
        <taxon>Fungi</taxon>
        <taxon>Dikarya</taxon>
        <taxon>Basidiomycota</taxon>
        <taxon>Agaricomycotina</taxon>
        <taxon>Agaricomycetes</taxon>
        <taxon>Agaricomycetidae</taxon>
        <taxon>Agaricales</taxon>
        <taxon>Tricholomatineae</taxon>
        <taxon>Lyophyllaceae</taxon>
        <taxon>Lyophyllum</taxon>
    </lineage>
</organism>
<feature type="region of interest" description="Disordered" evidence="1">
    <location>
        <begin position="166"/>
        <end position="194"/>
    </location>
</feature>
<gene>
    <name evidence="2" type="ORF">LshimejAT787_0700180</name>
</gene>